<dbReference type="InterPro" id="IPR052046">
    <property type="entry name" value="GH57_Enzymes"/>
</dbReference>
<evidence type="ECO:0000259" key="3">
    <source>
        <dbReference type="Pfam" id="PF03065"/>
    </source>
</evidence>
<name>A0A2H0BEU2_9BACT</name>
<protein>
    <recommendedName>
        <fullName evidence="3">Glycoside hydrolase family 57 N-terminal domain-containing protein</fullName>
    </recommendedName>
</protein>
<dbReference type="GO" id="GO:0003824">
    <property type="term" value="F:catalytic activity"/>
    <property type="evidence" value="ECO:0007669"/>
    <property type="project" value="InterPro"/>
</dbReference>
<evidence type="ECO:0000313" key="4">
    <source>
        <dbReference type="EMBL" id="PIP55508.1"/>
    </source>
</evidence>
<dbReference type="Gene3D" id="3.20.110.20">
    <property type="match status" value="1"/>
</dbReference>
<proteinExistence type="inferred from homology"/>
<dbReference type="Proteomes" id="UP000229794">
    <property type="component" value="Unassembled WGS sequence"/>
</dbReference>
<accession>A0A2H0BEU2</accession>
<dbReference type="InterPro" id="IPR011330">
    <property type="entry name" value="Glyco_hydro/deAcase_b/a-brl"/>
</dbReference>
<dbReference type="PANTHER" id="PTHR36306">
    <property type="entry name" value="ALPHA-AMYLASE-RELATED-RELATED"/>
    <property type="match status" value="1"/>
</dbReference>
<gene>
    <name evidence="4" type="ORF">COX06_02805</name>
</gene>
<comment type="similarity">
    <text evidence="1">Belongs to the glycosyl hydrolase 57 family.</text>
</comment>
<dbReference type="SUPFAM" id="SSF88713">
    <property type="entry name" value="Glycoside hydrolase/deacetylase"/>
    <property type="match status" value="1"/>
</dbReference>
<organism evidence="4 5">
    <name type="scientific">Candidatus Zambryskibacteria bacterium CG22_combo_CG10-13_8_21_14_all_42_17</name>
    <dbReference type="NCBI Taxonomy" id="1975118"/>
    <lineage>
        <taxon>Bacteria</taxon>
        <taxon>Candidatus Zambryskiibacteriota</taxon>
    </lineage>
</organism>
<dbReference type="Pfam" id="PF03065">
    <property type="entry name" value="Glyco_hydro_57"/>
    <property type="match status" value="1"/>
</dbReference>
<dbReference type="AlphaFoldDB" id="A0A2H0BEU2"/>
<dbReference type="InterPro" id="IPR004300">
    <property type="entry name" value="Glyco_hydro_57_N"/>
</dbReference>
<keyword evidence="2" id="KW-0119">Carbohydrate metabolism</keyword>
<dbReference type="GO" id="GO:0005975">
    <property type="term" value="P:carbohydrate metabolic process"/>
    <property type="evidence" value="ECO:0007669"/>
    <property type="project" value="InterPro"/>
</dbReference>
<evidence type="ECO:0000256" key="2">
    <source>
        <dbReference type="ARBA" id="ARBA00023277"/>
    </source>
</evidence>
<reference evidence="4 5" key="1">
    <citation type="submission" date="2017-09" db="EMBL/GenBank/DDBJ databases">
        <title>Depth-based differentiation of microbial function through sediment-hosted aquifers and enrichment of novel symbionts in the deep terrestrial subsurface.</title>
        <authorList>
            <person name="Probst A.J."/>
            <person name="Ladd B."/>
            <person name="Jarett J.K."/>
            <person name="Geller-Mcgrath D.E."/>
            <person name="Sieber C.M."/>
            <person name="Emerson J.B."/>
            <person name="Anantharaman K."/>
            <person name="Thomas B.C."/>
            <person name="Malmstrom R."/>
            <person name="Stieglmeier M."/>
            <person name="Klingl A."/>
            <person name="Woyke T."/>
            <person name="Ryan C.M."/>
            <person name="Banfield J.F."/>
        </authorList>
    </citation>
    <scope>NUCLEOTIDE SEQUENCE [LARGE SCALE GENOMIC DNA]</scope>
    <source>
        <strain evidence="4">CG22_combo_CG10-13_8_21_14_all_42_17</strain>
    </source>
</reference>
<evidence type="ECO:0000256" key="1">
    <source>
        <dbReference type="ARBA" id="ARBA00006821"/>
    </source>
</evidence>
<evidence type="ECO:0000313" key="5">
    <source>
        <dbReference type="Proteomes" id="UP000229794"/>
    </source>
</evidence>
<dbReference type="PANTHER" id="PTHR36306:SF3">
    <property type="entry name" value="GLYCOSIDE HYDROLASE FAMILY 57"/>
    <property type="match status" value="1"/>
</dbReference>
<dbReference type="EMBL" id="PCST01000037">
    <property type="protein sequence ID" value="PIP55508.1"/>
    <property type="molecule type" value="Genomic_DNA"/>
</dbReference>
<feature type="domain" description="Glycoside hydrolase family 57 N-terminal" evidence="3">
    <location>
        <begin position="32"/>
        <end position="249"/>
    </location>
</feature>
<comment type="caution">
    <text evidence="4">The sequence shown here is derived from an EMBL/GenBank/DDBJ whole genome shotgun (WGS) entry which is preliminary data.</text>
</comment>
<sequence>MKWANFLHIYQPAGQQPDILEAVVVQSYRPILQGIRKNRRARLTMNISGVLLEMFDSHGYHDLIEIIRELVKEGRLELTGSAKYHALLPFLPEQEIIRQIEENESTLKFYINNNYRPAGFFPPEMAYDPKITPILEQFGYKWIIIDEIAYNGTVGQVDYNKTYRIKGTNLSVFFRERSPSNLIMGAAVRSFESLKEVWREDLKKNHYLLTGMDGETFGHHRPGLDKMLFEFFQTPELDLVTISDLLTLYPEIQEIEPVKSTWASSEEDIEKNIQFLSWDDPENEIHHWQRAIVDLALKSVYSMDKNIQEYSSVRKAMDEALSSDHFWWASGKPWWSLEEIVRGAVLCHSVIKSVPNIDSQTIEKASFLYEKIISTAFQWKESGKVYNLLHARKTVSHIPFKERTFEQGGEEEAKYHAFIDMFKDLEKEAAKRGEYEKAILWRDAVWKIENKSDIYDAMHAVDLLRLEIPNHEVEQVIEKYKARYREIRGGQPEQRG</sequence>